<evidence type="ECO:0000256" key="1">
    <source>
        <dbReference type="SAM" id="MobiDB-lite"/>
    </source>
</evidence>
<dbReference type="Proteomes" id="UP000675781">
    <property type="component" value="Unassembled WGS sequence"/>
</dbReference>
<dbReference type="RefSeq" id="WP_212527411.1">
    <property type="nucleotide sequence ID" value="NZ_JAGSOG010000018.1"/>
</dbReference>
<protein>
    <submittedName>
        <fullName evidence="2">Uncharacterized protein</fullName>
    </submittedName>
</protein>
<gene>
    <name evidence="2" type="ORF">KDL01_06415</name>
</gene>
<feature type="region of interest" description="Disordered" evidence="1">
    <location>
        <begin position="85"/>
        <end position="128"/>
    </location>
</feature>
<feature type="compositionally biased region" description="Low complexity" evidence="1">
    <location>
        <begin position="107"/>
        <end position="128"/>
    </location>
</feature>
<keyword evidence="3" id="KW-1185">Reference proteome</keyword>
<reference evidence="2" key="1">
    <citation type="submission" date="2021-04" db="EMBL/GenBank/DDBJ databases">
        <title>Genome based classification of Actinospica acidithermotolerans sp. nov., an actinobacterium isolated from an Indonesian hot spring.</title>
        <authorList>
            <person name="Kusuma A.B."/>
            <person name="Putra K.E."/>
            <person name="Nafisah S."/>
            <person name="Loh J."/>
            <person name="Nouioui I."/>
            <person name="Goodfellow M."/>
        </authorList>
    </citation>
    <scope>NUCLEOTIDE SEQUENCE</scope>
    <source>
        <strain evidence="2">CSCA 57</strain>
    </source>
</reference>
<comment type="caution">
    <text evidence="2">The sequence shown here is derived from an EMBL/GenBank/DDBJ whole genome shotgun (WGS) entry which is preliminary data.</text>
</comment>
<name>A0A941IP93_9ACTN</name>
<proteinExistence type="predicted"/>
<sequence length="128" mass="13608">MATQITVRVTGDLGLDDAEELLRELRQQTGVEWSEQKSPAEDDGHLTGGLVEILISAVVGKGVEMALDPVIDRVVDRVHQAIDRFRGTRFDPPATQVDLSSVDPDQAEPNPAAGDGAAGAEPLLEPEG</sequence>
<accession>A0A941IP93</accession>
<dbReference type="EMBL" id="JAGSOG010000018">
    <property type="protein sequence ID" value="MBR7832887.1"/>
    <property type="molecule type" value="Genomic_DNA"/>
</dbReference>
<dbReference type="AlphaFoldDB" id="A0A941IP93"/>
<organism evidence="2 3">
    <name type="scientific">Actinospica durhamensis</name>
    <dbReference type="NCBI Taxonomy" id="1508375"/>
    <lineage>
        <taxon>Bacteria</taxon>
        <taxon>Bacillati</taxon>
        <taxon>Actinomycetota</taxon>
        <taxon>Actinomycetes</taxon>
        <taxon>Catenulisporales</taxon>
        <taxon>Actinospicaceae</taxon>
        <taxon>Actinospica</taxon>
    </lineage>
</organism>
<evidence type="ECO:0000313" key="3">
    <source>
        <dbReference type="Proteomes" id="UP000675781"/>
    </source>
</evidence>
<evidence type="ECO:0000313" key="2">
    <source>
        <dbReference type="EMBL" id="MBR7832887.1"/>
    </source>
</evidence>